<reference evidence="1 2" key="1">
    <citation type="journal article" date="2012" name="New Phytol.">
        <title>Insight into trade-off between wood decay and parasitism from the genome of a fungal forest pathogen.</title>
        <authorList>
            <person name="Olson A."/>
            <person name="Aerts A."/>
            <person name="Asiegbu F."/>
            <person name="Belbahri L."/>
            <person name="Bouzid O."/>
            <person name="Broberg A."/>
            <person name="Canback B."/>
            <person name="Coutinho P.M."/>
            <person name="Cullen D."/>
            <person name="Dalman K."/>
            <person name="Deflorio G."/>
            <person name="van Diepen L.T."/>
            <person name="Dunand C."/>
            <person name="Duplessis S."/>
            <person name="Durling M."/>
            <person name="Gonthier P."/>
            <person name="Grimwood J."/>
            <person name="Fossdal C.G."/>
            <person name="Hansson D."/>
            <person name="Henrissat B."/>
            <person name="Hietala A."/>
            <person name="Himmelstrand K."/>
            <person name="Hoffmeister D."/>
            <person name="Hogberg N."/>
            <person name="James T.Y."/>
            <person name="Karlsson M."/>
            <person name="Kohler A."/>
            <person name="Kues U."/>
            <person name="Lee Y.H."/>
            <person name="Lin Y.C."/>
            <person name="Lind M."/>
            <person name="Lindquist E."/>
            <person name="Lombard V."/>
            <person name="Lucas S."/>
            <person name="Lunden K."/>
            <person name="Morin E."/>
            <person name="Murat C."/>
            <person name="Park J."/>
            <person name="Raffaello T."/>
            <person name="Rouze P."/>
            <person name="Salamov A."/>
            <person name="Schmutz J."/>
            <person name="Solheim H."/>
            <person name="Stahlberg J."/>
            <person name="Velez H."/>
            <person name="de Vries R.P."/>
            <person name="Wiebenga A."/>
            <person name="Woodward S."/>
            <person name="Yakovlev I."/>
            <person name="Garbelotto M."/>
            <person name="Martin F."/>
            <person name="Grigoriev I.V."/>
            <person name="Stenlid J."/>
        </authorList>
    </citation>
    <scope>NUCLEOTIDE SEQUENCE [LARGE SCALE GENOMIC DNA]</scope>
    <source>
        <strain evidence="1 2">TC 32-1</strain>
    </source>
</reference>
<dbReference type="AlphaFoldDB" id="W4KLI8"/>
<evidence type="ECO:0000313" key="2">
    <source>
        <dbReference type="Proteomes" id="UP000030671"/>
    </source>
</evidence>
<proteinExistence type="predicted"/>
<evidence type="ECO:0000313" key="1">
    <source>
        <dbReference type="EMBL" id="ETW86692.1"/>
    </source>
</evidence>
<dbReference type="RefSeq" id="XP_009540690.1">
    <property type="nucleotide sequence ID" value="XM_009542395.1"/>
</dbReference>
<organism evidence="1 2">
    <name type="scientific">Heterobasidion irregulare (strain TC 32-1)</name>
    <dbReference type="NCBI Taxonomy" id="747525"/>
    <lineage>
        <taxon>Eukaryota</taxon>
        <taxon>Fungi</taxon>
        <taxon>Dikarya</taxon>
        <taxon>Basidiomycota</taxon>
        <taxon>Agaricomycotina</taxon>
        <taxon>Agaricomycetes</taxon>
        <taxon>Russulales</taxon>
        <taxon>Bondarzewiaceae</taxon>
        <taxon>Heterobasidion</taxon>
        <taxon>Heterobasidion annosum species complex</taxon>
    </lineage>
</organism>
<dbReference type="EMBL" id="KI925454">
    <property type="protein sequence ID" value="ETW86692.1"/>
    <property type="molecule type" value="Genomic_DNA"/>
</dbReference>
<dbReference type="KEGG" id="hir:HETIRDRAFT_145132"/>
<protein>
    <submittedName>
        <fullName evidence="1">Uncharacterized protein</fullName>
    </submittedName>
</protein>
<accession>W4KLI8</accession>
<keyword evidence="2" id="KW-1185">Reference proteome</keyword>
<dbReference type="HOGENOM" id="CLU_1372360_0_0_1"/>
<name>W4KLI8_HETIT</name>
<dbReference type="GeneID" id="20667066"/>
<dbReference type="InParanoid" id="W4KLI8"/>
<dbReference type="Proteomes" id="UP000030671">
    <property type="component" value="Unassembled WGS sequence"/>
</dbReference>
<gene>
    <name evidence="1" type="ORF">HETIRDRAFT_145132</name>
</gene>
<sequence length="199" mass="22209">MVIYDLLFPFSSHYYPSHDGSVHHLIPINTFCRSICPNLTHPSVQSSSQSHIHALPCGRLLHHPYDLSIAAVILPDLSHSPLTAFTPAPIVHLSLTEVSRYSSIPWPPLYAYLTYATQYMQQVATVPSMMALIFSPSLSSPFRHSPSTIFLFPKTRCRCADVVRSAHRTDLIMLSHTCQCLDIVDADSSYIHTSVPAHI</sequence>